<comment type="cofactor">
    <cofactor evidence="18 19">
        <name>K(+)</name>
        <dbReference type="ChEBI" id="CHEBI:29103"/>
    </cofactor>
    <text evidence="18 19">Binds 1 potassium ion per subunit.</text>
</comment>
<comment type="function">
    <text evidence="17">Catalyzes the dehydration of the S-form of NAD(P)HX at the expense of ADP, which is converted to AMP. Together with NAD(P)HX epimerase, which catalyzes the epimerization of the S- and R-forms, the enzyme allows the repair of both epimers of NAD(P)HX, a damaged form of NAD(P)H that is a result of enzymatic or heat-dependent hydration.</text>
</comment>
<feature type="domain" description="YjeF C-terminal" evidence="20">
    <location>
        <begin position="226"/>
        <end position="509"/>
    </location>
</feature>
<keyword evidence="13" id="KW-0511">Multifunctional enzyme</keyword>
<evidence type="ECO:0000256" key="7">
    <source>
        <dbReference type="ARBA" id="ARBA00022840"/>
    </source>
</evidence>
<dbReference type="PANTHER" id="PTHR12592:SF0">
    <property type="entry name" value="ATP-DEPENDENT (S)-NAD(P)H-HYDRATE DEHYDRATASE"/>
    <property type="match status" value="1"/>
</dbReference>
<feature type="binding site" evidence="18">
    <location>
        <begin position="57"/>
        <end position="61"/>
    </location>
    <ligand>
        <name>(6S)-NADPHX</name>
        <dbReference type="ChEBI" id="CHEBI:64076"/>
    </ligand>
</feature>
<comment type="function">
    <text evidence="18">Catalyzes the epimerization of the S- and R-forms of NAD(P)HX, a damaged form of NAD(P)H that is a result of enzymatic or heat-dependent hydration. This is a prerequisite for the S-specific NAD(P)H-hydrate dehydratase to allow the repair of both epimers of NAD(P)HX.</text>
</comment>
<comment type="similarity">
    <text evidence="4 19">In the C-terminal section; belongs to the NnrD/CARKD family.</text>
</comment>
<dbReference type="NCBIfam" id="TIGR00196">
    <property type="entry name" value="yjeF_cterm"/>
    <property type="match status" value="1"/>
</dbReference>
<keyword evidence="10 17" id="KW-0520">NAD</keyword>
<dbReference type="InterPro" id="IPR004443">
    <property type="entry name" value="YjeF_N_dom"/>
</dbReference>
<dbReference type="PANTHER" id="PTHR12592">
    <property type="entry name" value="ATP-DEPENDENT (S)-NAD(P)H-HYDRATE DEHYDRATASE FAMILY MEMBER"/>
    <property type="match status" value="1"/>
</dbReference>
<comment type="catalytic activity">
    <reaction evidence="16 17 19">
        <text>(6S)-NADPHX + ADP = AMP + phosphate + NADPH + H(+)</text>
        <dbReference type="Rhea" id="RHEA:32235"/>
        <dbReference type="ChEBI" id="CHEBI:15378"/>
        <dbReference type="ChEBI" id="CHEBI:43474"/>
        <dbReference type="ChEBI" id="CHEBI:57783"/>
        <dbReference type="ChEBI" id="CHEBI:64076"/>
        <dbReference type="ChEBI" id="CHEBI:456215"/>
        <dbReference type="ChEBI" id="CHEBI:456216"/>
        <dbReference type="EC" id="4.2.1.136"/>
    </reaction>
</comment>
<comment type="caution">
    <text evidence="18">Lacks conserved residue(s) required for the propagation of feature annotation.</text>
</comment>
<comment type="catalytic activity">
    <reaction evidence="2 18 19">
        <text>(6R)-NADPHX = (6S)-NADPHX</text>
        <dbReference type="Rhea" id="RHEA:32227"/>
        <dbReference type="ChEBI" id="CHEBI:64076"/>
        <dbReference type="ChEBI" id="CHEBI:64077"/>
        <dbReference type="EC" id="5.1.99.6"/>
    </reaction>
</comment>
<proteinExistence type="inferred from homology"/>
<comment type="similarity">
    <text evidence="18">Belongs to the NnrE/AIBP family.</text>
</comment>
<comment type="function">
    <text evidence="14 19">Bifunctional enzyme that catalyzes the epimerization of the S- and R-forms of NAD(P)HX and the dehydration of the S-form of NAD(P)HX at the expense of ADP, which is converted to AMP. This allows the repair of both epimers of NAD(P)HX, a damaged form of NAD(P)H that is a result of enzymatic or heat-dependent hydration.</text>
</comment>
<keyword evidence="9 18" id="KW-0630">Potassium</keyword>
<evidence type="ECO:0000256" key="8">
    <source>
        <dbReference type="ARBA" id="ARBA00022857"/>
    </source>
</evidence>
<evidence type="ECO:0000256" key="18">
    <source>
        <dbReference type="HAMAP-Rule" id="MF_01966"/>
    </source>
</evidence>
<evidence type="ECO:0000256" key="9">
    <source>
        <dbReference type="ARBA" id="ARBA00022958"/>
    </source>
</evidence>
<dbReference type="Pfam" id="PF01256">
    <property type="entry name" value="Carb_kinase"/>
    <property type="match status" value="1"/>
</dbReference>
<evidence type="ECO:0000256" key="14">
    <source>
        <dbReference type="ARBA" id="ARBA00025153"/>
    </source>
</evidence>
<dbReference type="PIRSF" id="PIRSF017184">
    <property type="entry name" value="Nnr"/>
    <property type="match status" value="1"/>
</dbReference>
<dbReference type="GO" id="GO:0052856">
    <property type="term" value="F:NAD(P)HX epimerase activity"/>
    <property type="evidence" value="ECO:0007669"/>
    <property type="project" value="UniProtKB-UniRule"/>
</dbReference>
<evidence type="ECO:0000256" key="12">
    <source>
        <dbReference type="ARBA" id="ARBA00023239"/>
    </source>
</evidence>
<comment type="catalytic activity">
    <reaction evidence="1 18 19">
        <text>(6R)-NADHX = (6S)-NADHX</text>
        <dbReference type="Rhea" id="RHEA:32215"/>
        <dbReference type="ChEBI" id="CHEBI:64074"/>
        <dbReference type="ChEBI" id="CHEBI:64075"/>
        <dbReference type="EC" id="5.1.99.6"/>
    </reaction>
</comment>
<dbReference type="HAMAP" id="MF_01966">
    <property type="entry name" value="NADHX_epimerase"/>
    <property type="match status" value="1"/>
</dbReference>
<dbReference type="PROSITE" id="PS01050">
    <property type="entry name" value="YJEF_C_2"/>
    <property type="match status" value="1"/>
</dbReference>
<dbReference type="HAMAP" id="MF_01965">
    <property type="entry name" value="NADHX_dehydratase"/>
    <property type="match status" value="1"/>
</dbReference>
<dbReference type="GO" id="GO:0110051">
    <property type="term" value="P:metabolite repair"/>
    <property type="evidence" value="ECO:0007669"/>
    <property type="project" value="TreeGrafter"/>
</dbReference>
<dbReference type="NCBIfam" id="TIGR00197">
    <property type="entry name" value="yjeF_nterm"/>
    <property type="match status" value="1"/>
</dbReference>
<evidence type="ECO:0000256" key="16">
    <source>
        <dbReference type="ARBA" id="ARBA00049209"/>
    </source>
</evidence>
<dbReference type="Gene3D" id="3.40.50.10260">
    <property type="entry name" value="YjeF N-terminal domain"/>
    <property type="match status" value="1"/>
</dbReference>
<feature type="binding site" evidence="18">
    <location>
        <position position="58"/>
    </location>
    <ligand>
        <name>K(+)</name>
        <dbReference type="ChEBI" id="CHEBI:29103"/>
    </ligand>
</feature>
<comment type="cofactor">
    <cofactor evidence="17">
        <name>Mg(2+)</name>
        <dbReference type="ChEBI" id="CHEBI:18420"/>
    </cofactor>
</comment>
<feature type="binding site" evidence="18">
    <location>
        <position position="162"/>
    </location>
    <ligand>
        <name>K(+)</name>
        <dbReference type="ChEBI" id="CHEBI:29103"/>
    </ligand>
</feature>
<dbReference type="InterPro" id="IPR017953">
    <property type="entry name" value="Carbohydrate_kinase_pred_CS"/>
</dbReference>
<dbReference type="InterPro" id="IPR000631">
    <property type="entry name" value="CARKD"/>
</dbReference>
<comment type="similarity">
    <text evidence="3 19">In the N-terminal section; belongs to the NnrE/AIBP family.</text>
</comment>
<evidence type="ECO:0000256" key="15">
    <source>
        <dbReference type="ARBA" id="ARBA00048238"/>
    </source>
</evidence>
<feature type="binding site" evidence="18">
    <location>
        <begin position="130"/>
        <end position="136"/>
    </location>
    <ligand>
        <name>(6S)-NADPHX</name>
        <dbReference type="ChEBI" id="CHEBI:64076"/>
    </ligand>
</feature>
<sequence length="511" mass="54019">MEIVTASEMKEIEQKAGELGMSGERLMENAGAAAAAFLKKTIDPEDKNCILFCGRGNNGGDGFVVARKLYEDGANVAVVLTDGEPRTEDAKSMFDMVKMMGISVLRLEESFDQIAGLMDVVDIIVDGVYGTGFHGELDELHQKACALMNNAIAAVFSLDVPSGVDCDAAKAAEGAVQADFTIAFDHLKPCHILAPGKGNCGYVELCAIGIPQEAADGVKSHFHIPDEEMVFALLPQREPESHKGSYGRLLSVCGSENFVGAAVLSAMGAMRCGVGLIQLASTQTVCHIAASRLIECTYLPLVENSCGRVPAEAIGAILKRMKRSTAALVGCGLGCDEDTEQVVSALIRRANCPLVIDADGINAVAKNINILSEKRDAVILTPHPGEMARLVGKEIEDVERDRLSIARAFAQEHGVTLVLKGHNTLVACPDGNVFYNTTGNAGLAKGGSGDVLAGMIAGFAAQGIKPELAAVLGVYLHGMAADACAKRLSQYAMQPSDILEDLCRIFVEHQL</sequence>
<comment type="subunit">
    <text evidence="17">Homotetramer.</text>
</comment>
<feature type="binding site" evidence="17">
    <location>
        <position position="332"/>
    </location>
    <ligand>
        <name>(6S)-NADPHX</name>
        <dbReference type="ChEBI" id="CHEBI:64076"/>
    </ligand>
</feature>
<name>A0A6N2S5P9_9FIRM</name>
<keyword evidence="12 17" id="KW-0456">Lyase</keyword>
<feature type="binding site" evidence="18">
    <location>
        <position position="126"/>
    </location>
    <ligand>
        <name>K(+)</name>
        <dbReference type="ChEBI" id="CHEBI:29103"/>
    </ligand>
</feature>
<dbReference type="PROSITE" id="PS51383">
    <property type="entry name" value="YJEF_C_3"/>
    <property type="match status" value="1"/>
</dbReference>
<feature type="domain" description="YjeF N-terminal" evidence="21">
    <location>
        <begin position="9"/>
        <end position="216"/>
    </location>
</feature>
<evidence type="ECO:0000259" key="20">
    <source>
        <dbReference type="PROSITE" id="PS51383"/>
    </source>
</evidence>
<feature type="binding site" evidence="17">
    <location>
        <position position="261"/>
    </location>
    <ligand>
        <name>(6S)-NADPHX</name>
        <dbReference type="ChEBI" id="CHEBI:64076"/>
    </ligand>
</feature>
<keyword evidence="6 17" id="KW-0547">Nucleotide-binding</keyword>
<dbReference type="AlphaFoldDB" id="A0A6N2S5P9"/>
<evidence type="ECO:0000256" key="17">
    <source>
        <dbReference type="HAMAP-Rule" id="MF_01965"/>
    </source>
</evidence>
<dbReference type="InterPro" id="IPR030677">
    <property type="entry name" value="Nnr"/>
</dbReference>
<dbReference type="InterPro" id="IPR029056">
    <property type="entry name" value="Ribokinase-like"/>
</dbReference>
<evidence type="ECO:0000256" key="4">
    <source>
        <dbReference type="ARBA" id="ARBA00009524"/>
    </source>
</evidence>
<evidence type="ECO:0000256" key="5">
    <source>
        <dbReference type="ARBA" id="ARBA00022723"/>
    </source>
</evidence>
<dbReference type="PROSITE" id="PS51385">
    <property type="entry name" value="YJEF_N"/>
    <property type="match status" value="1"/>
</dbReference>
<dbReference type="GO" id="GO:0046496">
    <property type="term" value="P:nicotinamide nucleotide metabolic process"/>
    <property type="evidence" value="ECO:0007669"/>
    <property type="project" value="UniProtKB-UniRule"/>
</dbReference>
<evidence type="ECO:0000259" key="21">
    <source>
        <dbReference type="PROSITE" id="PS51385"/>
    </source>
</evidence>
<reference evidence="22" key="1">
    <citation type="submission" date="2019-11" db="EMBL/GenBank/DDBJ databases">
        <authorList>
            <person name="Feng L."/>
        </authorList>
    </citation>
    <scope>NUCLEOTIDE SEQUENCE</scope>
    <source>
        <strain evidence="22">AundefinedLFYP135</strain>
    </source>
</reference>
<dbReference type="GO" id="GO:0052855">
    <property type="term" value="F:ADP-dependent NAD(P)H-hydrate dehydratase activity"/>
    <property type="evidence" value="ECO:0007669"/>
    <property type="project" value="UniProtKB-UniRule"/>
</dbReference>
<dbReference type="InterPro" id="IPR036652">
    <property type="entry name" value="YjeF_N_dom_sf"/>
</dbReference>
<evidence type="ECO:0000256" key="1">
    <source>
        <dbReference type="ARBA" id="ARBA00000013"/>
    </source>
</evidence>
<dbReference type="GO" id="GO:0005524">
    <property type="term" value="F:ATP binding"/>
    <property type="evidence" value="ECO:0007669"/>
    <property type="project" value="UniProtKB-UniRule"/>
</dbReference>
<keyword evidence="11 18" id="KW-0413">Isomerase</keyword>
<evidence type="ECO:0000313" key="22">
    <source>
        <dbReference type="EMBL" id="VYS88068.1"/>
    </source>
</evidence>
<feature type="binding site" evidence="17">
    <location>
        <position position="450"/>
    </location>
    <ligand>
        <name>(6S)-NADPHX</name>
        <dbReference type="ChEBI" id="CHEBI:64076"/>
    </ligand>
</feature>
<comment type="catalytic activity">
    <reaction evidence="15 17 19">
        <text>(6S)-NADHX + ADP = AMP + phosphate + NADH + H(+)</text>
        <dbReference type="Rhea" id="RHEA:32223"/>
        <dbReference type="ChEBI" id="CHEBI:15378"/>
        <dbReference type="ChEBI" id="CHEBI:43474"/>
        <dbReference type="ChEBI" id="CHEBI:57945"/>
        <dbReference type="ChEBI" id="CHEBI:64074"/>
        <dbReference type="ChEBI" id="CHEBI:456215"/>
        <dbReference type="ChEBI" id="CHEBI:456216"/>
        <dbReference type="EC" id="4.2.1.136"/>
    </reaction>
</comment>
<protein>
    <recommendedName>
        <fullName evidence="19">Bifunctional NAD(P)H-hydrate repair enzyme</fullName>
    </recommendedName>
    <alternativeName>
        <fullName evidence="19">Nicotinamide nucleotide repair protein</fullName>
    </alternativeName>
    <domain>
        <recommendedName>
            <fullName evidence="19">ADP-dependent (S)-NAD(P)H-hydrate dehydratase</fullName>
            <ecNumber evidence="19">4.2.1.136</ecNumber>
        </recommendedName>
        <alternativeName>
            <fullName evidence="19">ADP-dependent NAD(P)HX dehydratase</fullName>
        </alternativeName>
    </domain>
    <domain>
        <recommendedName>
            <fullName evidence="19">NAD(P)H-hydrate epimerase</fullName>
            <ecNumber evidence="19">5.1.99.6</ecNumber>
        </recommendedName>
    </domain>
</protein>
<dbReference type="Pfam" id="PF03853">
    <property type="entry name" value="YjeF_N"/>
    <property type="match status" value="1"/>
</dbReference>
<evidence type="ECO:0000256" key="2">
    <source>
        <dbReference type="ARBA" id="ARBA00000909"/>
    </source>
</evidence>
<dbReference type="GO" id="GO:0046872">
    <property type="term" value="F:metal ion binding"/>
    <property type="evidence" value="ECO:0007669"/>
    <property type="project" value="UniProtKB-UniRule"/>
</dbReference>
<organism evidence="22">
    <name type="scientific">uncultured Anaerotruncus sp</name>
    <dbReference type="NCBI Taxonomy" id="905011"/>
    <lineage>
        <taxon>Bacteria</taxon>
        <taxon>Bacillati</taxon>
        <taxon>Bacillota</taxon>
        <taxon>Clostridia</taxon>
        <taxon>Eubacteriales</taxon>
        <taxon>Oscillospiraceae</taxon>
        <taxon>Anaerotruncus</taxon>
        <taxon>environmental samples</taxon>
    </lineage>
</organism>
<evidence type="ECO:0000256" key="13">
    <source>
        <dbReference type="ARBA" id="ARBA00023268"/>
    </source>
</evidence>
<dbReference type="EC" id="4.2.1.136" evidence="19"/>
<keyword evidence="8 17" id="KW-0521">NADP</keyword>
<dbReference type="EMBL" id="CACRSL010000003">
    <property type="protein sequence ID" value="VYS88068.1"/>
    <property type="molecule type" value="Genomic_DNA"/>
</dbReference>
<evidence type="ECO:0000256" key="11">
    <source>
        <dbReference type="ARBA" id="ARBA00023235"/>
    </source>
</evidence>
<gene>
    <name evidence="22" type="primary">nnr</name>
    <name evidence="17" type="synonym">nnrD</name>
    <name evidence="18" type="synonym">nnrE</name>
    <name evidence="22" type="ORF">AULFYP135_00750</name>
</gene>
<evidence type="ECO:0000256" key="6">
    <source>
        <dbReference type="ARBA" id="ARBA00022741"/>
    </source>
</evidence>
<keyword evidence="7 17" id="KW-0067">ATP-binding</keyword>
<feature type="binding site" evidence="17">
    <location>
        <position position="449"/>
    </location>
    <ligand>
        <name>AMP</name>
        <dbReference type="ChEBI" id="CHEBI:456215"/>
    </ligand>
</feature>
<dbReference type="SUPFAM" id="SSF64153">
    <property type="entry name" value="YjeF N-terminal domain-like"/>
    <property type="match status" value="1"/>
</dbReference>
<feature type="binding site" evidence="17">
    <location>
        <position position="383"/>
    </location>
    <ligand>
        <name>(6S)-NADPHX</name>
        <dbReference type="ChEBI" id="CHEBI:64076"/>
    </ligand>
</feature>
<dbReference type="CDD" id="cd01171">
    <property type="entry name" value="YXKO-related"/>
    <property type="match status" value="1"/>
</dbReference>
<keyword evidence="5 18" id="KW-0479">Metal-binding</keyword>
<evidence type="ECO:0000256" key="3">
    <source>
        <dbReference type="ARBA" id="ARBA00006001"/>
    </source>
</evidence>
<accession>A0A6N2S5P9</accession>
<dbReference type="EC" id="5.1.99.6" evidence="19"/>
<feature type="binding site" evidence="18">
    <location>
        <position position="159"/>
    </location>
    <ligand>
        <name>(6S)-NADPHX</name>
        <dbReference type="ChEBI" id="CHEBI:64076"/>
    </ligand>
</feature>
<evidence type="ECO:0000256" key="19">
    <source>
        <dbReference type="PIRNR" id="PIRNR017184"/>
    </source>
</evidence>
<comment type="similarity">
    <text evidence="17">Belongs to the NnrD/CARKD family.</text>
</comment>
<feature type="binding site" evidence="17">
    <location>
        <begin position="420"/>
        <end position="424"/>
    </location>
    <ligand>
        <name>AMP</name>
        <dbReference type="ChEBI" id="CHEBI:456215"/>
    </ligand>
</feature>
<dbReference type="SUPFAM" id="SSF53613">
    <property type="entry name" value="Ribokinase-like"/>
    <property type="match status" value="1"/>
</dbReference>
<evidence type="ECO:0000256" key="10">
    <source>
        <dbReference type="ARBA" id="ARBA00023027"/>
    </source>
</evidence>
<dbReference type="Gene3D" id="3.40.1190.20">
    <property type="match status" value="1"/>
</dbReference>